<feature type="non-terminal residue" evidence="1">
    <location>
        <position position="1"/>
    </location>
</feature>
<proteinExistence type="predicted"/>
<evidence type="ECO:0000313" key="3">
    <source>
        <dbReference type="Proteomes" id="UP001142393"/>
    </source>
</evidence>
<gene>
    <name evidence="1" type="ORF">DFH05DRAFT_1600216</name>
    <name evidence="2" type="ORF">F5890DRAFT_1472875</name>
</gene>
<protein>
    <submittedName>
        <fullName evidence="1">Uncharacterized protein</fullName>
    </submittedName>
</protein>
<dbReference type="Proteomes" id="UP001142393">
    <property type="component" value="Unassembled WGS sequence"/>
</dbReference>
<organism evidence="1 3">
    <name type="scientific">Lentinula detonsa</name>
    <dbReference type="NCBI Taxonomy" id="2804962"/>
    <lineage>
        <taxon>Eukaryota</taxon>
        <taxon>Fungi</taxon>
        <taxon>Dikarya</taxon>
        <taxon>Basidiomycota</taxon>
        <taxon>Agaricomycotina</taxon>
        <taxon>Agaricomycetes</taxon>
        <taxon>Agaricomycetidae</taxon>
        <taxon>Agaricales</taxon>
        <taxon>Marasmiineae</taxon>
        <taxon>Omphalotaceae</taxon>
        <taxon>Lentinula</taxon>
    </lineage>
</organism>
<sequence>MSHYYNPIHPTVNSQNKSAYSSLGGAVQGAPQSSFIIPNRRRVPQSIYQPTGKWRNQTGRLAPIHAPISIDHKGYSRQGMKMIELYARGAFALSQMMEGADDRVLAYTGLKRITLHIRWPGYENYEWIRSVELNTSSGPISRAELAAIISQNFYRYFEKMQYSSTAAREWQISAMGISFDKLVLVSISNVFEDAWQAEVAVDF</sequence>
<accession>A0AA38UU16</accession>
<dbReference type="AlphaFoldDB" id="A0A9W8P5C6"/>
<reference evidence="2" key="2">
    <citation type="submission" date="2022-08" db="EMBL/GenBank/DDBJ databases">
        <authorList>
            <consortium name="DOE Joint Genome Institute"/>
            <person name="Min B."/>
            <person name="Riley R."/>
            <person name="Sierra-Patev S."/>
            <person name="Naranjo-Ortiz M."/>
            <person name="Looney B."/>
            <person name="Konkel Z."/>
            <person name="Slot J.C."/>
            <person name="Sakamoto Y."/>
            <person name="Steenwyk J.L."/>
            <person name="Rokas A."/>
            <person name="Carro J."/>
            <person name="Camarero S."/>
            <person name="Ferreira P."/>
            <person name="Molpeceres G."/>
            <person name="Ruiz-Duenas F.J."/>
            <person name="Serrano A."/>
            <person name="Henrissat B."/>
            <person name="Drula E."/>
            <person name="Hughes K.W."/>
            <person name="Mata J.L."/>
            <person name="Ishikawa N.K."/>
            <person name="Vargas-Isla R."/>
            <person name="Ushijima S."/>
            <person name="Smith C.A."/>
            <person name="Ahrendt S."/>
            <person name="Andreopoulos W."/>
            <person name="He G."/>
            <person name="Labutti K."/>
            <person name="Lipzen A."/>
            <person name="Ng V."/>
            <person name="Sandor L."/>
            <person name="Barry K."/>
            <person name="Martinez A.T."/>
            <person name="Xiao Y."/>
            <person name="Gibbons J.G."/>
            <person name="Terashima K."/>
            <person name="Hibbett D.S."/>
            <person name="Grigoriev I.V."/>
        </authorList>
    </citation>
    <scope>NUCLEOTIDE SEQUENCE</scope>
    <source>
        <strain evidence="2">TFB7829</strain>
    </source>
</reference>
<dbReference type="EMBL" id="JANVFU010000003">
    <property type="protein sequence ID" value="KAJ3747391.1"/>
    <property type="molecule type" value="Genomic_DNA"/>
</dbReference>
<reference evidence="1" key="1">
    <citation type="submission" date="2022-08" db="EMBL/GenBank/DDBJ databases">
        <authorList>
            <consortium name="DOE Joint Genome Institute"/>
            <person name="Min B."/>
            <person name="Sierra-Patev S."/>
            <person name="Naranjo-Ortiz M."/>
            <person name="Looney B."/>
            <person name="Konkel Z."/>
            <person name="Slot J.C."/>
            <person name="Sakamoto Y."/>
            <person name="Steenwyk J.L."/>
            <person name="Rokas A."/>
            <person name="Carro J."/>
            <person name="Camarero S."/>
            <person name="Ferreira P."/>
            <person name="Molpeceres G."/>
            <person name="Ruiz-duenas F.J."/>
            <person name="Serrano A."/>
            <person name="Henrissat B."/>
            <person name="Drula E."/>
            <person name="Hughes K.W."/>
            <person name="Mata J.L."/>
            <person name="Ishikawa N.K."/>
            <person name="Vargas-Isla R."/>
            <person name="Ushijima S."/>
            <person name="Smith C.A."/>
            <person name="Ahrendt S."/>
            <person name="Andreopoulos W."/>
            <person name="He G."/>
            <person name="LaButti K."/>
            <person name="Lipzen A."/>
            <person name="Ng V."/>
            <person name="Riley R."/>
            <person name="Sandor L."/>
            <person name="Barry K."/>
            <person name="Martinez A.T."/>
            <person name="Xiao Y."/>
            <person name="Gibbons J.G."/>
            <person name="Terashima K."/>
            <person name="Hibbett D.S."/>
            <person name="Grigoriev I.V."/>
        </authorList>
    </citation>
    <scope>NUCLEOTIDE SEQUENCE</scope>
    <source>
        <strain evidence="1">TFB7810</strain>
    </source>
</reference>
<reference evidence="1 3" key="3">
    <citation type="journal article" date="2023" name="Proc. Natl. Acad. Sci. U.S.A.">
        <title>A global phylogenomic analysis of the shiitake genus Lentinula.</title>
        <authorList>
            <person name="Sierra-Patev S."/>
            <person name="Min B."/>
            <person name="Naranjo-Ortiz M."/>
            <person name="Looney B."/>
            <person name="Konkel Z."/>
            <person name="Slot J.C."/>
            <person name="Sakamoto Y."/>
            <person name="Steenwyk J.L."/>
            <person name="Rokas A."/>
            <person name="Carro J."/>
            <person name="Camarero S."/>
            <person name="Ferreira P."/>
            <person name="Molpeceres G."/>
            <person name="Ruiz-Duenas F.J."/>
            <person name="Serrano A."/>
            <person name="Henrissat B."/>
            <person name="Drula E."/>
            <person name="Hughes K.W."/>
            <person name="Mata J.L."/>
            <person name="Ishikawa N.K."/>
            <person name="Vargas-Isla R."/>
            <person name="Ushijima S."/>
            <person name="Smith C.A."/>
            <person name="Donoghue J."/>
            <person name="Ahrendt S."/>
            <person name="Andreopoulos W."/>
            <person name="He G."/>
            <person name="LaButti K."/>
            <person name="Lipzen A."/>
            <person name="Ng V."/>
            <person name="Riley R."/>
            <person name="Sandor L."/>
            <person name="Barry K."/>
            <person name="Martinez A.T."/>
            <person name="Xiao Y."/>
            <person name="Gibbons J.G."/>
            <person name="Terashima K."/>
            <person name="Grigoriev I.V."/>
            <person name="Hibbett D."/>
        </authorList>
    </citation>
    <scope>NUCLEOTIDE SEQUENCE [LARGE SCALE GENOMIC DNA]</scope>
    <source>
        <strain evidence="1 3">TFB7810</strain>
    </source>
</reference>
<evidence type="ECO:0000313" key="1">
    <source>
        <dbReference type="EMBL" id="KAJ3747391.1"/>
    </source>
</evidence>
<evidence type="ECO:0000313" key="2">
    <source>
        <dbReference type="EMBL" id="KAJ3986560.1"/>
    </source>
</evidence>
<keyword evidence="3" id="KW-1185">Reference proteome</keyword>
<name>A0A9W8P5C6_9AGAR</name>
<comment type="caution">
    <text evidence="1">The sequence shown here is derived from an EMBL/GenBank/DDBJ whole genome shotgun (WGS) entry which is preliminary data.</text>
</comment>
<dbReference type="Proteomes" id="UP001163850">
    <property type="component" value="Unassembled WGS sequence"/>
</dbReference>
<accession>A0A9W8P5C6</accession>
<dbReference type="EMBL" id="MU801938">
    <property type="protein sequence ID" value="KAJ3986560.1"/>
    <property type="molecule type" value="Genomic_DNA"/>
</dbReference>